<dbReference type="Pfam" id="PF13304">
    <property type="entry name" value="AAA_21"/>
    <property type="match status" value="1"/>
</dbReference>
<dbReference type="PANTHER" id="PTHR43581">
    <property type="entry name" value="ATP/GTP PHOSPHATASE"/>
    <property type="match status" value="1"/>
</dbReference>
<evidence type="ECO:0000313" key="2">
    <source>
        <dbReference type="EMBL" id="ABQ07876.1"/>
    </source>
</evidence>
<accession>A5FA88</accession>
<dbReference type="KEGG" id="fjo:Fjoh_4877"/>
<dbReference type="InterPro" id="IPR027417">
    <property type="entry name" value="P-loop_NTPase"/>
</dbReference>
<dbReference type="EMBL" id="CP000685">
    <property type="protein sequence ID" value="ABQ07876.1"/>
    <property type="molecule type" value="Genomic_DNA"/>
</dbReference>
<evidence type="ECO:0000259" key="1">
    <source>
        <dbReference type="SMART" id="SM00382"/>
    </source>
</evidence>
<dbReference type="Proteomes" id="UP000006694">
    <property type="component" value="Chromosome"/>
</dbReference>
<proteinExistence type="predicted"/>
<dbReference type="HOGENOM" id="CLU_450465_0_0_10"/>
<dbReference type="SMART" id="SM00382">
    <property type="entry name" value="AAA"/>
    <property type="match status" value="1"/>
</dbReference>
<protein>
    <submittedName>
        <fullName evidence="2">AAA ATPase</fullName>
    </submittedName>
</protein>
<sequence>MIKIVIKNKYKSIDVCEFELPNFSVLTGLNGSGKTHLLEAIANNIISDVYVNGNKISYVRYIPFNGLNSDIKEECDPDVITRWIKSIVDPFRKSLESLKERGVELTESNLINSSGDMSFRFAIKKVLEKIGKKIEDITDDDFSNYFDASMIAQNDFFTAQFALIFKNYHRLFIENELNIYYKSKNIPTESDGLSNNDFINRNGIAPWDFVNNILAEIDVPYIVNSPSGTRAESNFKLRLINQNNGIEISSQDLSTGEKVLMSLALAIYNSSGIDNKPELLLIDEPDAALHPSMSRKMIDILNNHIVKVSKIPSLITSHSPTTIISSDGISIYQMERGNSIPNKISVQKAVELLSSDIPFLKISNDKRRQVFVESKYDVTYYELLTNILLTIDKIESEPIYLPARTSNGSNCTDVIEVVNNLYDNGNDQIYGIIDWDTRNENKGRIIVLGENERYSIENYLLDPLMMGLLFIREAKVPISEFGFETISKYSEIGNLQLAEAQVIIDKILVDLGLFSANVIEYNLYNGWKLNISSEFNLFQGHDLENLYKRKYPFLNVYQREDSLKKDVIQKIVNDFPEFVPIRIFETIKKIK</sequence>
<dbReference type="GeneID" id="31767811"/>
<dbReference type="GO" id="GO:0016887">
    <property type="term" value="F:ATP hydrolysis activity"/>
    <property type="evidence" value="ECO:0007669"/>
    <property type="project" value="InterPro"/>
</dbReference>
<dbReference type="SUPFAM" id="SSF52540">
    <property type="entry name" value="P-loop containing nucleoside triphosphate hydrolases"/>
    <property type="match status" value="1"/>
</dbReference>
<dbReference type="Gene3D" id="3.40.50.300">
    <property type="entry name" value="P-loop containing nucleotide triphosphate hydrolases"/>
    <property type="match status" value="1"/>
</dbReference>
<reference evidence="2 3" key="1">
    <citation type="journal article" date="2009" name="Appl. Environ. Microbiol.">
        <title>Novel features of the polysaccharide-digesting gliding bacterium Flavobacterium johnsoniae as revealed by genome sequence analysis.</title>
        <authorList>
            <person name="McBride M.J."/>
            <person name="Xie G."/>
            <person name="Martens E.C."/>
            <person name="Lapidus A."/>
            <person name="Henrissat B."/>
            <person name="Rhodes R.G."/>
            <person name="Goltsman E."/>
            <person name="Wang W."/>
            <person name="Xu J."/>
            <person name="Hunnicutt D.W."/>
            <person name="Staroscik A.M."/>
            <person name="Hoover T.R."/>
            <person name="Cheng Y.Q."/>
            <person name="Stein J.L."/>
        </authorList>
    </citation>
    <scope>NUCLEOTIDE SEQUENCE [LARGE SCALE GENOMIC DNA]</scope>
    <source>
        <strain evidence="3">ATCC 17061 / DSM 2064 / JCM 8514 / BCRC 14874 / CCUG 350202 / NBRC 14942 / NCIMB 11054 / UW101</strain>
    </source>
</reference>
<dbReference type="PANTHER" id="PTHR43581:SF4">
    <property type="entry name" value="ATP_GTP PHOSPHATASE"/>
    <property type="match status" value="1"/>
</dbReference>
<dbReference type="AlphaFoldDB" id="A5FA88"/>
<dbReference type="RefSeq" id="WP_012026842.1">
    <property type="nucleotide sequence ID" value="NC_009441.1"/>
</dbReference>
<dbReference type="InterPro" id="IPR051396">
    <property type="entry name" value="Bact_Antivir_Def_Nuclease"/>
</dbReference>
<feature type="domain" description="AAA+ ATPase" evidence="1">
    <location>
        <begin position="20"/>
        <end position="345"/>
    </location>
</feature>
<keyword evidence="3" id="KW-1185">Reference proteome</keyword>
<dbReference type="eggNOG" id="COG3950">
    <property type="taxonomic scope" value="Bacteria"/>
</dbReference>
<dbReference type="CDD" id="cd00267">
    <property type="entry name" value="ABC_ATPase"/>
    <property type="match status" value="1"/>
</dbReference>
<organism evidence="2 3">
    <name type="scientific">Flavobacterium johnsoniae (strain ATCC 17061 / DSM 2064 / JCM 8514 / BCRC 14874 / CCUG 350202 / NBRC 14942 / NCIMB 11054 / UW101)</name>
    <name type="common">Cytophaga johnsonae</name>
    <dbReference type="NCBI Taxonomy" id="376686"/>
    <lineage>
        <taxon>Bacteria</taxon>
        <taxon>Pseudomonadati</taxon>
        <taxon>Bacteroidota</taxon>
        <taxon>Flavobacteriia</taxon>
        <taxon>Flavobacteriales</taxon>
        <taxon>Flavobacteriaceae</taxon>
        <taxon>Flavobacterium</taxon>
    </lineage>
</organism>
<dbReference type="InterPro" id="IPR003593">
    <property type="entry name" value="AAA+_ATPase"/>
</dbReference>
<dbReference type="InterPro" id="IPR003959">
    <property type="entry name" value="ATPase_AAA_core"/>
</dbReference>
<dbReference type="STRING" id="376686.Fjoh_4877"/>
<gene>
    <name evidence="2" type="ordered locus">Fjoh_4877</name>
</gene>
<dbReference type="GO" id="GO:0005524">
    <property type="term" value="F:ATP binding"/>
    <property type="evidence" value="ECO:0007669"/>
    <property type="project" value="InterPro"/>
</dbReference>
<name>A5FA88_FLAJ1</name>
<evidence type="ECO:0000313" key="3">
    <source>
        <dbReference type="Proteomes" id="UP000006694"/>
    </source>
</evidence>